<dbReference type="InterPro" id="IPR056877">
    <property type="entry name" value="Med14_C"/>
</dbReference>
<evidence type="ECO:0000256" key="3">
    <source>
        <dbReference type="ARBA" id="ARBA00023015"/>
    </source>
</evidence>
<evidence type="ECO:0000259" key="11">
    <source>
        <dbReference type="Pfam" id="PF25069"/>
    </source>
</evidence>
<reference evidence="13" key="1">
    <citation type="submission" date="2015-09" db="EMBL/GenBank/DDBJ databases">
        <authorList>
            <person name="Sai Rama Sridatta P."/>
        </authorList>
    </citation>
    <scope>NUCLEOTIDE SEQUENCE [LARGE SCALE GENOMIC DNA]</scope>
</reference>
<keyword evidence="3 7" id="KW-0805">Transcription regulation</keyword>
<evidence type="ECO:0000313" key="12">
    <source>
        <dbReference type="Ensembl" id="ENSLCAP00010024218.1"/>
    </source>
</evidence>
<proteinExistence type="inferred from homology"/>
<organism evidence="12 13">
    <name type="scientific">Lates calcarifer</name>
    <name type="common">Barramundi</name>
    <name type="synonym">Holocentrus calcarifer</name>
    <dbReference type="NCBI Taxonomy" id="8187"/>
    <lineage>
        <taxon>Eukaryota</taxon>
        <taxon>Metazoa</taxon>
        <taxon>Chordata</taxon>
        <taxon>Craniata</taxon>
        <taxon>Vertebrata</taxon>
        <taxon>Euteleostomi</taxon>
        <taxon>Actinopterygii</taxon>
        <taxon>Neopterygii</taxon>
        <taxon>Teleostei</taxon>
        <taxon>Neoteleostei</taxon>
        <taxon>Acanthomorphata</taxon>
        <taxon>Carangaria</taxon>
        <taxon>Carangaria incertae sedis</taxon>
        <taxon>Centropomidae</taxon>
        <taxon>Lates</taxon>
    </lineage>
</organism>
<evidence type="ECO:0000259" key="10">
    <source>
        <dbReference type="Pfam" id="PF22983"/>
    </source>
</evidence>
<evidence type="ECO:0000256" key="8">
    <source>
        <dbReference type="SAM" id="MobiDB-lite"/>
    </source>
</evidence>
<comment type="subcellular location">
    <subcellularLocation>
        <location evidence="1 7">Nucleus</location>
    </subcellularLocation>
</comment>
<evidence type="ECO:0000256" key="5">
    <source>
        <dbReference type="ARBA" id="ARBA00023163"/>
    </source>
</evidence>
<dbReference type="GO" id="GO:0016592">
    <property type="term" value="C:mediator complex"/>
    <property type="evidence" value="ECO:0007669"/>
    <property type="project" value="UniProtKB-UniRule"/>
</dbReference>
<dbReference type="GeneTree" id="ENSGT00390000001021"/>
<evidence type="ECO:0000256" key="1">
    <source>
        <dbReference type="ARBA" id="ARBA00004123"/>
    </source>
</evidence>
<keyword evidence="6 7" id="KW-0539">Nucleus</keyword>
<dbReference type="AlphaFoldDB" id="A0A4W6DFZ7"/>
<dbReference type="InterPro" id="IPR055122">
    <property type="entry name" value="Med14_N"/>
</dbReference>
<dbReference type="GO" id="GO:0003712">
    <property type="term" value="F:transcription coregulator activity"/>
    <property type="evidence" value="ECO:0007669"/>
    <property type="project" value="UniProtKB-UniRule"/>
</dbReference>
<evidence type="ECO:0000313" key="13">
    <source>
        <dbReference type="Proteomes" id="UP000314980"/>
    </source>
</evidence>
<reference evidence="12" key="2">
    <citation type="submission" date="2025-08" db="UniProtKB">
        <authorList>
            <consortium name="Ensembl"/>
        </authorList>
    </citation>
    <scope>IDENTIFICATION</scope>
</reference>
<dbReference type="Proteomes" id="UP000314980">
    <property type="component" value="Unassembled WGS sequence"/>
</dbReference>
<comment type="function">
    <text evidence="7">Component of the Mediator complex, a coactivator involved in the regulated transcription of nearly all RNA polymerase II-dependent genes. Mediator functions as a bridge to convey information from gene-specific regulatory proteins to the basal RNA polymerase II transcription machinery. Mediator is recruited to promoters by direct interactions with regulatory proteins and serves as a scaffold for the assembly of a functional preinitiation complex with RNA polymerase II and the general transcription factors.</text>
</comment>
<evidence type="ECO:0000256" key="6">
    <source>
        <dbReference type="ARBA" id="ARBA00023242"/>
    </source>
</evidence>
<dbReference type="InterPro" id="IPR013947">
    <property type="entry name" value="Mediator_Med14"/>
</dbReference>
<accession>A0A4W6DFZ7</accession>
<dbReference type="Pfam" id="PF08638">
    <property type="entry name" value="Med14"/>
    <property type="match status" value="1"/>
</dbReference>
<reference evidence="12" key="3">
    <citation type="submission" date="2025-09" db="UniProtKB">
        <authorList>
            <consortium name="Ensembl"/>
        </authorList>
    </citation>
    <scope>IDENTIFICATION</scope>
</reference>
<dbReference type="Ensembl" id="ENSLCAT00010024749.1">
    <property type="protein sequence ID" value="ENSLCAP00010024218.1"/>
    <property type="gene ID" value="ENSLCAG00010011192.1"/>
</dbReference>
<keyword evidence="13" id="KW-1185">Reference proteome</keyword>
<feature type="domain" description="Mediator of RNA polymerase II transcription subunit 14 RM8" evidence="10">
    <location>
        <begin position="382"/>
        <end position="435"/>
    </location>
</feature>
<feature type="region of interest" description="Disordered" evidence="8">
    <location>
        <begin position="280"/>
        <end position="333"/>
    </location>
</feature>
<dbReference type="PANTHER" id="PTHR12809">
    <property type="entry name" value="MEDIATOR COMPLEX SUBUNIT"/>
    <property type="match status" value="1"/>
</dbReference>
<evidence type="ECO:0000259" key="9">
    <source>
        <dbReference type="Pfam" id="PF08638"/>
    </source>
</evidence>
<protein>
    <recommendedName>
        <fullName evidence="7">Mediator of RNA polymerase II transcription subunit 14</fullName>
    </recommendedName>
    <alternativeName>
        <fullName evidence="7">Mediator complex subunit 14</fullName>
    </alternativeName>
</protein>
<evidence type="ECO:0000256" key="4">
    <source>
        <dbReference type="ARBA" id="ARBA00023159"/>
    </source>
</evidence>
<feature type="domain" description="Mediator complex subunit MED14 N-terminal" evidence="9">
    <location>
        <begin position="36"/>
        <end position="224"/>
    </location>
</feature>
<gene>
    <name evidence="12" type="primary">MED14</name>
    <name evidence="12" type="synonym">med14</name>
</gene>
<dbReference type="Pfam" id="PF25069">
    <property type="entry name" value="Med14_C"/>
    <property type="match status" value="1"/>
</dbReference>
<dbReference type="InterPro" id="IPR055107">
    <property type="entry name" value="Med14_RM8"/>
</dbReference>
<name>A0A4W6DFZ7_LATCA</name>
<comment type="subunit">
    <text evidence="7">Component of the Mediator complex.</text>
</comment>
<comment type="similarity">
    <text evidence="2 7">Belongs to the Mediator complex subunit 14 family.</text>
</comment>
<sequence>MAPVQIGSDGQLVPLGGPVVSGPQPPPPGAPATHGIRLSLLIEFLLQRTYHEITLLAELLPRKTDMERKIEIVQFASRTRQLFVRLLALVKWASNAGKVEKCAMISSFLDQQTILFVDTADRLASLARDALVHARLPSFAIPFAIDVLTTGSYPRLPTCIRDKIIPPDPITKAEKQTTLNQLNQILRHRLVTTDLPPQLANLTVANGRVRFRVEGEFEATLTVMGDDPDIPWSGALRAPSPFGPTPSPSSLGIAMGQTSFASPHGPLDPSSPYAMVSPSHRVQWQGSPQVSGPSPGARIHGMSPGNPSLHSPIPDPHSPRAGTSDMPPPRKLPQRPWAASIPTILTHNALHVLLLPSPTPCLVPGLAGSYLCSPLERFLGSPGVIMFKTDVLKCRVALNPKNYQTLQLKVTPENTGPWSQEELQVLEKFFETRVAGPPFKYNTLNAFTKLLGAPTNILRDCVRIMKLELFPDQAAQLKWNVQFCLTIPPSAPPIAPPGTIAVVLKSKMLFFLQLTQRIPVPQEPVSIIVPIVYDMATGLTQQADIPRQHSSSGAAALMVSNILKRFNELHPARQGECTIFASVHELMANLNLPPGTRQ</sequence>
<feature type="compositionally biased region" description="Low complexity" evidence="8">
    <location>
        <begin position="10"/>
        <end position="22"/>
    </location>
</feature>
<keyword evidence="5 7" id="KW-0804">Transcription</keyword>
<keyword evidence="4 7" id="KW-0010">Activator</keyword>
<feature type="region of interest" description="Disordered" evidence="8">
    <location>
        <begin position="1"/>
        <end position="30"/>
    </location>
</feature>
<dbReference type="GO" id="GO:0070847">
    <property type="term" value="C:core mediator complex"/>
    <property type="evidence" value="ECO:0007669"/>
    <property type="project" value="TreeGrafter"/>
</dbReference>
<dbReference type="GO" id="GO:0006357">
    <property type="term" value="P:regulation of transcription by RNA polymerase II"/>
    <property type="evidence" value="ECO:0007669"/>
    <property type="project" value="InterPro"/>
</dbReference>
<feature type="compositionally biased region" description="Polar residues" evidence="8">
    <location>
        <begin position="280"/>
        <end position="292"/>
    </location>
</feature>
<feature type="domain" description="Mediator of RNA polymerase II transcription subunit 14 C-terminal" evidence="11">
    <location>
        <begin position="451"/>
        <end position="593"/>
    </location>
</feature>
<dbReference type="PANTHER" id="PTHR12809:SF2">
    <property type="entry name" value="MEDIATOR OF RNA POLYMERASE II TRANSCRIPTION SUBUNIT 14"/>
    <property type="match status" value="1"/>
</dbReference>
<evidence type="ECO:0000256" key="2">
    <source>
        <dbReference type="ARBA" id="ARBA00007813"/>
    </source>
</evidence>
<dbReference type="Pfam" id="PF22983">
    <property type="entry name" value="RM8_Med14"/>
    <property type="match status" value="1"/>
</dbReference>
<evidence type="ECO:0000256" key="7">
    <source>
        <dbReference type="RuleBase" id="RU365082"/>
    </source>
</evidence>